<proteinExistence type="predicted"/>
<dbReference type="InterPro" id="IPR050266">
    <property type="entry name" value="AB_hydrolase_sf"/>
</dbReference>
<dbReference type="EMBL" id="UOFR01000014">
    <property type="protein sequence ID" value="VAW92316.1"/>
    <property type="molecule type" value="Genomic_DNA"/>
</dbReference>
<name>A0A3B1AI21_9ZZZZ</name>
<accession>A0A3B1AI21</accession>
<dbReference type="PANTHER" id="PTHR43798">
    <property type="entry name" value="MONOACYLGLYCEROL LIPASE"/>
    <property type="match status" value="1"/>
</dbReference>
<dbReference type="Pfam" id="PF00561">
    <property type="entry name" value="Abhydrolase_1"/>
    <property type="match status" value="1"/>
</dbReference>
<dbReference type="InterPro" id="IPR029058">
    <property type="entry name" value="AB_hydrolase_fold"/>
</dbReference>
<dbReference type="GO" id="GO:0003824">
    <property type="term" value="F:catalytic activity"/>
    <property type="evidence" value="ECO:0007669"/>
    <property type="project" value="InterPro"/>
</dbReference>
<dbReference type="AlphaFoldDB" id="A0A3B1AI21"/>
<evidence type="ECO:0000313" key="2">
    <source>
        <dbReference type="EMBL" id="VAW92316.1"/>
    </source>
</evidence>
<reference evidence="2" key="1">
    <citation type="submission" date="2018-06" db="EMBL/GenBank/DDBJ databases">
        <authorList>
            <person name="Zhirakovskaya E."/>
        </authorList>
    </citation>
    <scope>NUCLEOTIDE SEQUENCE</scope>
</reference>
<organism evidence="2">
    <name type="scientific">hydrothermal vent metagenome</name>
    <dbReference type="NCBI Taxonomy" id="652676"/>
    <lineage>
        <taxon>unclassified sequences</taxon>
        <taxon>metagenomes</taxon>
        <taxon>ecological metagenomes</taxon>
    </lineage>
</organism>
<dbReference type="PROSITE" id="PS51257">
    <property type="entry name" value="PROKAR_LIPOPROTEIN"/>
    <property type="match status" value="1"/>
</dbReference>
<dbReference type="InterPro" id="IPR000639">
    <property type="entry name" value="Epox_hydrolase-like"/>
</dbReference>
<evidence type="ECO:0000259" key="1">
    <source>
        <dbReference type="Pfam" id="PF00561"/>
    </source>
</evidence>
<dbReference type="SUPFAM" id="SSF53474">
    <property type="entry name" value="alpha/beta-Hydrolases"/>
    <property type="match status" value="1"/>
</dbReference>
<gene>
    <name evidence="2" type="ORF">MNBD_GAMMA21-1212</name>
</gene>
<protein>
    <recommendedName>
        <fullName evidence="1">AB hydrolase-1 domain-containing protein</fullName>
    </recommendedName>
</protein>
<dbReference type="GO" id="GO:0016020">
    <property type="term" value="C:membrane"/>
    <property type="evidence" value="ECO:0007669"/>
    <property type="project" value="TreeGrafter"/>
</dbReference>
<dbReference type="Gene3D" id="3.40.50.1820">
    <property type="entry name" value="alpha/beta hydrolase"/>
    <property type="match status" value="1"/>
</dbReference>
<feature type="domain" description="AB hydrolase-1" evidence="1">
    <location>
        <begin position="66"/>
        <end position="310"/>
    </location>
</feature>
<dbReference type="PANTHER" id="PTHR43798:SF33">
    <property type="entry name" value="HYDROLASE, PUTATIVE (AFU_ORTHOLOGUE AFUA_2G14860)-RELATED"/>
    <property type="match status" value="1"/>
</dbReference>
<dbReference type="PRINTS" id="PR00412">
    <property type="entry name" value="EPOXHYDRLASE"/>
</dbReference>
<dbReference type="InterPro" id="IPR000073">
    <property type="entry name" value="AB_hydrolase_1"/>
</dbReference>
<sequence length="330" mass="37808">MLKKWVALILASGILGLSACTTIDQQAFFDEHERAFKAKTGYITHFVQRDGIKIHVREFGTKGSRPTLIMLHGFPDSMHLYDWLVPEMIPDRHIVTFDFTGWGDSDKPEHYKYDFASLRDDLDRVITQLKLTEVVLVLHDASGPPGIEWALAHPDKTKGLVLLNTFYGPMPTLKAPEAIARFSTPGLYRDVSVFMATQSDYIWFNGYSEQLTKFISTVERRDKVIKILAHQSFAIRPAFFSLNKVLLEEVAKHNAMAEELESFTRPVRIIFGADDPYLNIGVAQEFHRLFPRSELFLIEDAGHFVQIDKPERVAELLRYFPDFKSTTQPE</sequence>